<evidence type="ECO:0000256" key="1">
    <source>
        <dbReference type="ARBA" id="ARBA00022723"/>
    </source>
</evidence>
<dbReference type="SUPFAM" id="SSF118310">
    <property type="entry name" value="AN1-like Zinc finger"/>
    <property type="match status" value="2"/>
</dbReference>
<evidence type="ECO:0000313" key="6">
    <source>
        <dbReference type="Ensembl" id="ENSPSMP00000000060.1"/>
    </source>
</evidence>
<reference evidence="6" key="2">
    <citation type="submission" date="2025-09" db="UniProtKB">
        <authorList>
            <consortium name="Ensembl"/>
        </authorList>
    </citation>
    <scope>IDENTIFICATION</scope>
</reference>
<keyword evidence="2 4" id="KW-0863">Zinc-finger</keyword>
<dbReference type="InterPro" id="IPR000058">
    <property type="entry name" value="Znf_AN1"/>
</dbReference>
<evidence type="ECO:0000256" key="4">
    <source>
        <dbReference type="PROSITE-ProRule" id="PRU00449"/>
    </source>
</evidence>
<dbReference type="SMART" id="SM00154">
    <property type="entry name" value="ZnF_AN1"/>
    <property type="match status" value="2"/>
</dbReference>
<dbReference type="PANTHER" id="PTHR14677">
    <property type="entry name" value="ARSENITE INDUCUBLE RNA ASSOCIATED PROTEIN AIP-1-RELATED"/>
    <property type="match status" value="1"/>
</dbReference>
<dbReference type="Pfam" id="PF01428">
    <property type="entry name" value="zf-AN1"/>
    <property type="match status" value="2"/>
</dbReference>
<dbReference type="Ensembl" id="ENSPSMT00000000076.1">
    <property type="protein sequence ID" value="ENSPSMP00000000060.1"/>
    <property type="gene ID" value="ENSPSMG00000000069.1"/>
</dbReference>
<feature type="domain" description="AN1-type" evidence="5">
    <location>
        <begin position="88"/>
        <end position="136"/>
    </location>
</feature>
<keyword evidence="3" id="KW-0862">Zinc</keyword>
<proteinExistence type="predicted"/>
<evidence type="ECO:0000256" key="3">
    <source>
        <dbReference type="ARBA" id="ARBA00022833"/>
    </source>
</evidence>
<keyword evidence="1" id="KW-0479">Metal-binding</keyword>
<reference evidence="6" key="1">
    <citation type="submission" date="2025-08" db="UniProtKB">
        <authorList>
            <consortium name="Ensembl"/>
        </authorList>
    </citation>
    <scope>IDENTIFICATION</scope>
</reference>
<evidence type="ECO:0000256" key="2">
    <source>
        <dbReference type="ARBA" id="ARBA00022771"/>
    </source>
</evidence>
<dbReference type="Gene3D" id="4.10.1110.10">
    <property type="entry name" value="AN1-like Zinc finger"/>
    <property type="match status" value="2"/>
</dbReference>
<sequence length="229" mass="25776">MPKSAIAQLHGNCIKKPTDCPTSSGSALPCRAGEIEDVGQHCQVDTAVDLLPFACDSCSGIFCLEHGSRESHCCPEVTIINERLKTDKHKSYPCSFKDCTEREFVTVICPYCEKNFCLKHCPQSDHECEKVEIPKTGMAATQKLVKDIIDSKAEETVSLMKLKMHADGVKSLQKKFTFRFSYLRGEKRRANQCSFPILKSTIINKQLRNSDYVTLFQKSHGSYFSSLDY</sequence>
<dbReference type="InterPro" id="IPR035896">
    <property type="entry name" value="AN1-like_Znf"/>
</dbReference>
<name>A0A8C8YF83_PROSS</name>
<evidence type="ECO:0000313" key="7">
    <source>
        <dbReference type="Proteomes" id="UP000694414"/>
    </source>
</evidence>
<dbReference type="GO" id="GO:0035617">
    <property type="term" value="P:stress granule disassembly"/>
    <property type="evidence" value="ECO:0007669"/>
    <property type="project" value="TreeGrafter"/>
</dbReference>
<dbReference type="GO" id="GO:0008270">
    <property type="term" value="F:zinc ion binding"/>
    <property type="evidence" value="ECO:0007669"/>
    <property type="project" value="UniProtKB-KW"/>
</dbReference>
<evidence type="ECO:0000259" key="5">
    <source>
        <dbReference type="PROSITE" id="PS51039"/>
    </source>
</evidence>
<organism evidence="6 7">
    <name type="scientific">Prolemur simus</name>
    <name type="common">Greater bamboo lemur</name>
    <name type="synonym">Hapalemur simus</name>
    <dbReference type="NCBI Taxonomy" id="1328070"/>
    <lineage>
        <taxon>Eukaryota</taxon>
        <taxon>Metazoa</taxon>
        <taxon>Chordata</taxon>
        <taxon>Craniata</taxon>
        <taxon>Vertebrata</taxon>
        <taxon>Euteleostomi</taxon>
        <taxon>Mammalia</taxon>
        <taxon>Eutheria</taxon>
        <taxon>Euarchontoglires</taxon>
        <taxon>Primates</taxon>
        <taxon>Strepsirrhini</taxon>
        <taxon>Lemuriformes</taxon>
        <taxon>Lemuridae</taxon>
        <taxon>Prolemur</taxon>
    </lineage>
</organism>
<dbReference type="PANTHER" id="PTHR14677:SF37">
    <property type="entry name" value="AN1-TYPE ZINC FINGER PROTEIN 1"/>
    <property type="match status" value="1"/>
</dbReference>
<dbReference type="PROSITE" id="PS51039">
    <property type="entry name" value="ZF_AN1"/>
    <property type="match status" value="1"/>
</dbReference>
<dbReference type="GO" id="GO:0010494">
    <property type="term" value="C:cytoplasmic stress granule"/>
    <property type="evidence" value="ECO:0007669"/>
    <property type="project" value="TreeGrafter"/>
</dbReference>
<dbReference type="GeneTree" id="ENSGT00730000111180"/>
<protein>
    <recommendedName>
        <fullName evidence="5">AN1-type domain-containing protein</fullName>
    </recommendedName>
</protein>
<dbReference type="Proteomes" id="UP000694414">
    <property type="component" value="Unplaced"/>
</dbReference>
<keyword evidence="7" id="KW-1185">Reference proteome</keyword>
<accession>A0A8C8YF83</accession>
<dbReference type="AlphaFoldDB" id="A0A8C8YF83"/>